<evidence type="ECO:0000313" key="4">
    <source>
        <dbReference type="Proteomes" id="UP000009081"/>
    </source>
</evidence>
<dbReference type="InterPro" id="IPR003719">
    <property type="entry name" value="Phenazine_PhzF-like"/>
</dbReference>
<dbReference type="Gene3D" id="3.10.310.10">
    <property type="entry name" value="Diaminopimelate Epimerase, Chain A, domain 1"/>
    <property type="match status" value="2"/>
</dbReference>
<organism evidence="3 4">
    <name type="scientific">Methylorubrum extorquens (strain ATCC 14718 / DSM 1338 / JCM 2805 / NCIMB 9133 / AM1)</name>
    <name type="common">Methylobacterium extorquens</name>
    <dbReference type="NCBI Taxonomy" id="272630"/>
    <lineage>
        <taxon>Bacteria</taxon>
        <taxon>Pseudomonadati</taxon>
        <taxon>Pseudomonadota</taxon>
        <taxon>Alphaproteobacteria</taxon>
        <taxon>Hyphomicrobiales</taxon>
        <taxon>Methylobacteriaceae</taxon>
        <taxon>Methylorubrum</taxon>
    </lineage>
</organism>
<dbReference type="eggNOG" id="COG0384">
    <property type="taxonomic scope" value="Bacteria"/>
</dbReference>
<dbReference type="SUPFAM" id="SSF54506">
    <property type="entry name" value="Diaminopimelate epimerase-like"/>
    <property type="match status" value="1"/>
</dbReference>
<proteinExistence type="inferred from homology"/>
<evidence type="ECO:0000313" key="3">
    <source>
        <dbReference type="EMBL" id="ACS40617.1"/>
    </source>
</evidence>
<dbReference type="STRING" id="272630.MexAM1_META1p2864"/>
<dbReference type="NCBIfam" id="TIGR00654">
    <property type="entry name" value="PhzF_family"/>
    <property type="match status" value="1"/>
</dbReference>
<comment type="similarity">
    <text evidence="1">Belongs to the PhzF family.</text>
</comment>
<name>C5AUK7_METEA</name>
<evidence type="ECO:0000256" key="2">
    <source>
        <dbReference type="PIRSR" id="PIRSR016184-1"/>
    </source>
</evidence>
<sequence length="310" mass="32835">MMLERRFATLDVFTDTPLAGNPLAVVLDADGLSAEAMQAIASEFNLSETVFVLPPAEPRHRARLRIFTPTRELPFAGHPTVGTAVLLALRDRAERQAVALADAAAFGLEEEIGIVSCVVEAAEDGHNGRARFKLPVLPTYLGEAPANEALATALGLKPGDLGFNRHQPSRHGAGPAFTFVPLASGEALAQARLDTARFERLFRHAEPDALYLYALDAEGLGQSYQARMFAPHLGVAEDPATGSAAAAFAGVLMQFEPLGEGTHDVVIRQGVAMGRPSTIDLQVVIAEGTLRSVEIGGQAVVVSEGVLRVD</sequence>
<dbReference type="KEGG" id="mea:Mex_1p2864"/>
<dbReference type="EMBL" id="CP001510">
    <property type="protein sequence ID" value="ACS40617.1"/>
    <property type="molecule type" value="Genomic_DNA"/>
</dbReference>
<feature type="active site" evidence="2">
    <location>
        <position position="48"/>
    </location>
</feature>
<dbReference type="PIRSF" id="PIRSF016184">
    <property type="entry name" value="PhzC_PhzF"/>
    <property type="match status" value="1"/>
</dbReference>
<dbReference type="EC" id="5.1.-.-" evidence="3"/>
<protein>
    <submittedName>
        <fullName evidence="3">Phenazine biosynthesis PhzC/PhzF-like protein</fullName>
        <ecNumber evidence="3">5.1.-.-</ecNumber>
    </submittedName>
</protein>
<keyword evidence="4" id="KW-1185">Reference proteome</keyword>
<dbReference type="AlphaFoldDB" id="C5AUK7"/>
<dbReference type="GO" id="GO:0005737">
    <property type="term" value="C:cytoplasm"/>
    <property type="evidence" value="ECO:0007669"/>
    <property type="project" value="TreeGrafter"/>
</dbReference>
<reference evidence="3 4" key="1">
    <citation type="journal article" date="2009" name="PLoS ONE">
        <title>Methylobacterium genome sequences: a reference blueprint to investigate microbial metabolism of C1 compounds from natural and industrial sources.</title>
        <authorList>
            <person name="Vuilleumier S."/>
            <person name="Chistoserdova L."/>
            <person name="Lee M.-C."/>
            <person name="Bringel F."/>
            <person name="Lajus A."/>
            <person name="Zhou Y."/>
            <person name="Gourion B."/>
            <person name="Barbe V."/>
            <person name="Chang J."/>
            <person name="Cruveiller S."/>
            <person name="Dossat C."/>
            <person name="Gillett W."/>
            <person name="Gruffaz C."/>
            <person name="Haugen E."/>
            <person name="Hourcade E."/>
            <person name="Levy R."/>
            <person name="Mangenot S."/>
            <person name="Muller E."/>
            <person name="Nadalig T."/>
            <person name="Pagni M."/>
            <person name="Penny C."/>
            <person name="Peyraud R."/>
            <person name="Robinson D.G."/>
            <person name="Roche D."/>
            <person name="Rouy Z."/>
            <person name="Saenampechek C."/>
            <person name="Salvignol G."/>
            <person name="Vallenet D."/>
            <person name="Wu Z."/>
            <person name="Marx C.J."/>
            <person name="Vorholt J.A."/>
            <person name="Olson M.V."/>
            <person name="Kaul R."/>
            <person name="Weissenbach J."/>
            <person name="Medigue C."/>
            <person name="Lidstrom M.E."/>
        </authorList>
    </citation>
    <scope>NUCLEOTIDE SEQUENCE [LARGE SCALE GENOMIC DNA]</scope>
    <source>
        <strain evidence="4">ATCC 14718 / DSM 1338 / JCM 2805 / NCIMB 9133 / AM1</strain>
    </source>
</reference>
<dbReference type="Pfam" id="PF02567">
    <property type="entry name" value="PhzC-PhzF"/>
    <property type="match status" value="1"/>
</dbReference>
<dbReference type="PANTHER" id="PTHR13774:SF32">
    <property type="entry name" value="ANTISENSE-ENHANCING SEQUENCE 1"/>
    <property type="match status" value="1"/>
</dbReference>
<accession>C5AUK7</accession>
<dbReference type="GO" id="GO:0016853">
    <property type="term" value="F:isomerase activity"/>
    <property type="evidence" value="ECO:0007669"/>
    <property type="project" value="UniProtKB-KW"/>
</dbReference>
<dbReference type="PANTHER" id="PTHR13774">
    <property type="entry name" value="PHENAZINE BIOSYNTHESIS PROTEIN"/>
    <property type="match status" value="1"/>
</dbReference>
<keyword evidence="3" id="KW-0413">Isomerase</keyword>
<dbReference type="Proteomes" id="UP000009081">
    <property type="component" value="Chromosome"/>
</dbReference>
<gene>
    <name evidence="3" type="ordered locus">MexAM1_META1p2864</name>
</gene>
<evidence type="ECO:0000256" key="1">
    <source>
        <dbReference type="ARBA" id="ARBA00008270"/>
    </source>
</evidence>
<dbReference type="HOGENOM" id="CLU_048756_0_0_5"/>